<dbReference type="PANTHER" id="PTHR31479">
    <property type="entry name" value="ALPHA/BETA-HYDROLASES SUPERFAMILY PROTEIN"/>
    <property type="match status" value="1"/>
</dbReference>
<dbReference type="Proteomes" id="UP001634393">
    <property type="component" value="Unassembled WGS sequence"/>
</dbReference>
<dbReference type="PANTHER" id="PTHR31479:SF4">
    <property type="entry name" value="FUNGAL LIPASE-LIKE DOMAIN-CONTAINING PROTEIN"/>
    <property type="match status" value="1"/>
</dbReference>
<evidence type="ECO:0000256" key="1">
    <source>
        <dbReference type="SAM" id="SignalP"/>
    </source>
</evidence>
<protein>
    <submittedName>
        <fullName evidence="2">Uncharacterized protein</fullName>
    </submittedName>
</protein>
<dbReference type="EMBL" id="JBJXBP010000007">
    <property type="protein sequence ID" value="KAL3819922.1"/>
    <property type="molecule type" value="Genomic_DNA"/>
</dbReference>
<sequence length="212" mass="23611">MKLVEFFILLCIHLETYLFNPPFISVPIEMIPDKNVKSALRILKSVIAAGLAAAKLGGSPPFISAPIEMIPDEKVKLVLRILKIVIAAGLAAAKHGDSHSEDQENNDPFTVLSKWIPYLFINQSDPICSEYVGYFKNREKMEKIGMERLAATSSIGNIFTSTLGIDSEAAHLIPSAYLSINSSPCNGFKEAHGINQWWKIDLELKDKLYQYK</sequence>
<reference evidence="2 3" key="1">
    <citation type="submission" date="2024-12" db="EMBL/GenBank/DDBJ databases">
        <title>The unique morphological basis and parallel evolutionary history of personate flowers in Penstemon.</title>
        <authorList>
            <person name="Depatie T.H."/>
            <person name="Wessinger C.A."/>
        </authorList>
    </citation>
    <scope>NUCLEOTIDE SEQUENCE [LARGE SCALE GENOMIC DNA]</scope>
    <source>
        <strain evidence="2">WTNN_2</strain>
        <tissue evidence="2">Leaf</tissue>
    </source>
</reference>
<comment type="caution">
    <text evidence="2">The sequence shown here is derived from an EMBL/GenBank/DDBJ whole genome shotgun (WGS) entry which is preliminary data.</text>
</comment>
<gene>
    <name evidence="2" type="ORF">ACJIZ3_005827</name>
</gene>
<feature type="signal peptide" evidence="1">
    <location>
        <begin position="1"/>
        <end position="18"/>
    </location>
</feature>
<organism evidence="2 3">
    <name type="scientific">Penstemon smallii</name>
    <dbReference type="NCBI Taxonomy" id="265156"/>
    <lineage>
        <taxon>Eukaryota</taxon>
        <taxon>Viridiplantae</taxon>
        <taxon>Streptophyta</taxon>
        <taxon>Embryophyta</taxon>
        <taxon>Tracheophyta</taxon>
        <taxon>Spermatophyta</taxon>
        <taxon>Magnoliopsida</taxon>
        <taxon>eudicotyledons</taxon>
        <taxon>Gunneridae</taxon>
        <taxon>Pentapetalae</taxon>
        <taxon>asterids</taxon>
        <taxon>lamiids</taxon>
        <taxon>Lamiales</taxon>
        <taxon>Plantaginaceae</taxon>
        <taxon>Cheloneae</taxon>
        <taxon>Penstemon</taxon>
    </lineage>
</organism>
<feature type="chain" id="PRO_5044778447" evidence="1">
    <location>
        <begin position="19"/>
        <end position="212"/>
    </location>
</feature>
<keyword evidence="3" id="KW-1185">Reference proteome</keyword>
<keyword evidence="1" id="KW-0732">Signal</keyword>
<name>A0ABD3S684_9LAMI</name>
<dbReference type="AlphaFoldDB" id="A0ABD3S684"/>
<accession>A0ABD3S684</accession>
<evidence type="ECO:0000313" key="3">
    <source>
        <dbReference type="Proteomes" id="UP001634393"/>
    </source>
</evidence>
<proteinExistence type="predicted"/>
<evidence type="ECO:0000313" key="2">
    <source>
        <dbReference type="EMBL" id="KAL3819922.1"/>
    </source>
</evidence>